<comment type="similarity">
    <text evidence="1 5 6">Belongs to the bacterial ribosomal protein bL35 family.</text>
</comment>
<dbReference type="FunFam" id="4.10.410.60:FF:000001">
    <property type="entry name" value="50S ribosomal protein L35"/>
    <property type="match status" value="1"/>
</dbReference>
<sequence length="67" mass="7534">MPKMKTKSAAKKRFRITGSGKVKGNVAFKRHCLSAKSQKMKRQARGTFVLFKSDGDNVKKFYLPNGV</sequence>
<evidence type="ECO:0000256" key="4">
    <source>
        <dbReference type="ARBA" id="ARBA00071664"/>
    </source>
</evidence>
<organism evidence="7 8">
    <name type="scientific">Magnetospirillum fulvum</name>
    <name type="common">Rhodospirillum fulvum</name>
    <dbReference type="NCBI Taxonomy" id="1082"/>
    <lineage>
        <taxon>Bacteria</taxon>
        <taxon>Pseudomonadati</taxon>
        <taxon>Pseudomonadota</taxon>
        <taxon>Alphaproteobacteria</taxon>
        <taxon>Rhodospirillales</taxon>
        <taxon>Rhodospirillaceae</taxon>
        <taxon>Magnetospirillum</taxon>
    </lineage>
</organism>
<dbReference type="Gene3D" id="4.10.410.60">
    <property type="match status" value="1"/>
</dbReference>
<evidence type="ECO:0000256" key="1">
    <source>
        <dbReference type="ARBA" id="ARBA00006598"/>
    </source>
</evidence>
<dbReference type="OrthoDB" id="9804851at2"/>
<dbReference type="EMBL" id="FNWO01000002">
    <property type="protein sequence ID" value="SEH27226.1"/>
    <property type="molecule type" value="Genomic_DNA"/>
</dbReference>
<dbReference type="PRINTS" id="PR00064">
    <property type="entry name" value="RIBOSOMALL35"/>
</dbReference>
<proteinExistence type="inferred from homology"/>
<dbReference type="GO" id="GO:0003735">
    <property type="term" value="F:structural constituent of ribosome"/>
    <property type="evidence" value="ECO:0007669"/>
    <property type="project" value="InterPro"/>
</dbReference>
<dbReference type="AlphaFoldDB" id="A0A1H6GVI0"/>
<dbReference type="InterPro" id="IPR018265">
    <property type="entry name" value="Ribosomal_bL35_CS"/>
</dbReference>
<evidence type="ECO:0000256" key="5">
    <source>
        <dbReference type="HAMAP-Rule" id="MF_00514"/>
    </source>
</evidence>
<dbReference type="PROSITE" id="PS00936">
    <property type="entry name" value="RIBOSOMAL_L35"/>
    <property type="match status" value="1"/>
</dbReference>
<evidence type="ECO:0000256" key="2">
    <source>
        <dbReference type="ARBA" id="ARBA00022980"/>
    </source>
</evidence>
<accession>A0A1H6GVI0</accession>
<dbReference type="InterPro" id="IPR037229">
    <property type="entry name" value="Ribosomal_bL35_sf"/>
</dbReference>
<dbReference type="RefSeq" id="WP_074765188.1">
    <property type="nucleotide sequence ID" value="NZ_FNWO01000002.1"/>
</dbReference>
<dbReference type="NCBIfam" id="TIGR00001">
    <property type="entry name" value="rpmI_bact"/>
    <property type="match status" value="1"/>
</dbReference>
<dbReference type="Pfam" id="PF01632">
    <property type="entry name" value="Ribosomal_L35p"/>
    <property type="match status" value="1"/>
</dbReference>
<dbReference type="InterPro" id="IPR001706">
    <property type="entry name" value="Ribosomal_bL35"/>
</dbReference>
<dbReference type="HAMAP" id="MF_00514">
    <property type="entry name" value="Ribosomal_bL35"/>
    <property type="match status" value="1"/>
</dbReference>
<dbReference type="PANTHER" id="PTHR33343">
    <property type="entry name" value="54S RIBOSOMAL PROTEIN BL35M"/>
    <property type="match status" value="1"/>
</dbReference>
<dbReference type="GO" id="GO:0022625">
    <property type="term" value="C:cytosolic large ribosomal subunit"/>
    <property type="evidence" value="ECO:0007669"/>
    <property type="project" value="TreeGrafter"/>
</dbReference>
<keyword evidence="8" id="KW-1185">Reference proteome</keyword>
<dbReference type="PANTHER" id="PTHR33343:SF1">
    <property type="entry name" value="LARGE RIBOSOMAL SUBUNIT PROTEIN BL35M"/>
    <property type="match status" value="1"/>
</dbReference>
<dbReference type="Proteomes" id="UP000182983">
    <property type="component" value="Unassembled WGS sequence"/>
</dbReference>
<dbReference type="InterPro" id="IPR021137">
    <property type="entry name" value="Ribosomal_bL35-like"/>
</dbReference>
<evidence type="ECO:0000256" key="6">
    <source>
        <dbReference type="RuleBase" id="RU000568"/>
    </source>
</evidence>
<evidence type="ECO:0000256" key="3">
    <source>
        <dbReference type="ARBA" id="ARBA00023274"/>
    </source>
</evidence>
<dbReference type="SUPFAM" id="SSF143034">
    <property type="entry name" value="L35p-like"/>
    <property type="match status" value="1"/>
</dbReference>
<keyword evidence="2 5" id="KW-0689">Ribosomal protein</keyword>
<dbReference type="GO" id="GO:0006412">
    <property type="term" value="P:translation"/>
    <property type="evidence" value="ECO:0007669"/>
    <property type="project" value="UniProtKB-UniRule"/>
</dbReference>
<name>A0A1H6GVI0_MAGFU</name>
<protein>
    <recommendedName>
        <fullName evidence="4 5">Large ribosomal subunit protein bL35</fullName>
    </recommendedName>
</protein>
<evidence type="ECO:0000313" key="8">
    <source>
        <dbReference type="Proteomes" id="UP000182983"/>
    </source>
</evidence>
<evidence type="ECO:0000313" key="7">
    <source>
        <dbReference type="EMBL" id="SEH27226.1"/>
    </source>
</evidence>
<reference evidence="8" key="1">
    <citation type="submission" date="2016-10" db="EMBL/GenBank/DDBJ databases">
        <authorList>
            <person name="Varghese N."/>
            <person name="Submissions S."/>
        </authorList>
    </citation>
    <scope>NUCLEOTIDE SEQUENCE [LARGE SCALE GENOMIC DNA]</scope>
    <source>
        <strain evidence="8">DSM 13234</strain>
    </source>
</reference>
<keyword evidence="3 5" id="KW-0687">Ribonucleoprotein</keyword>
<gene>
    <name evidence="5" type="primary">rpmI</name>
    <name evidence="7" type="ORF">SAMN04244559_00473</name>
</gene>